<dbReference type="InterPro" id="IPR051453">
    <property type="entry name" value="MBL_Glyoxalase_II"/>
</dbReference>
<dbReference type="InterPro" id="IPR036866">
    <property type="entry name" value="RibonucZ/Hydroxyglut_hydro"/>
</dbReference>
<sequence>MLSKDCILIDPGDEAEKICYFIDSNEFNPIAIINTHAHLDHIGAVQEIRNKYNIPFYLHYLEKPILESYPMSCRMFGIAAKQIPTVDNWIQEGGELNIGAFKFSIIETPGHTPGGCCLLIEKCIFVGDTLFHGSVGRTDLPGGDWDMLEESLLYLVENVKSDVTVYSGHGIETNLRIEKEKNPFLISLKSNLN</sequence>
<keyword evidence="3" id="KW-0378">Hydrolase</keyword>
<dbReference type="AlphaFoldDB" id="A0A382IUH7"/>
<evidence type="ECO:0000256" key="3">
    <source>
        <dbReference type="ARBA" id="ARBA00022801"/>
    </source>
</evidence>
<dbReference type="Pfam" id="PF00753">
    <property type="entry name" value="Lactamase_B"/>
    <property type="match status" value="1"/>
</dbReference>
<evidence type="ECO:0000256" key="2">
    <source>
        <dbReference type="ARBA" id="ARBA00022723"/>
    </source>
</evidence>
<dbReference type="CDD" id="cd06262">
    <property type="entry name" value="metallo-hydrolase-like_MBL-fold"/>
    <property type="match status" value="1"/>
</dbReference>
<keyword evidence="2" id="KW-0479">Metal-binding</keyword>
<keyword evidence="4" id="KW-0862">Zinc</keyword>
<dbReference type="GO" id="GO:0016787">
    <property type="term" value="F:hydrolase activity"/>
    <property type="evidence" value="ECO:0007669"/>
    <property type="project" value="UniProtKB-KW"/>
</dbReference>
<organism evidence="6">
    <name type="scientific">marine metagenome</name>
    <dbReference type="NCBI Taxonomy" id="408172"/>
    <lineage>
        <taxon>unclassified sequences</taxon>
        <taxon>metagenomes</taxon>
        <taxon>ecological metagenomes</taxon>
    </lineage>
</organism>
<reference evidence="6" key="1">
    <citation type="submission" date="2018-05" db="EMBL/GenBank/DDBJ databases">
        <authorList>
            <person name="Lanie J.A."/>
            <person name="Ng W.-L."/>
            <person name="Kazmierczak K.M."/>
            <person name="Andrzejewski T.M."/>
            <person name="Davidsen T.M."/>
            <person name="Wayne K.J."/>
            <person name="Tettelin H."/>
            <person name="Glass J.I."/>
            <person name="Rusch D."/>
            <person name="Podicherti R."/>
            <person name="Tsui H.-C.T."/>
            <person name="Winkler M.E."/>
        </authorList>
    </citation>
    <scope>NUCLEOTIDE SEQUENCE</scope>
</reference>
<evidence type="ECO:0000259" key="5">
    <source>
        <dbReference type="SMART" id="SM00849"/>
    </source>
</evidence>
<feature type="domain" description="Metallo-beta-lactamase" evidence="5">
    <location>
        <begin position="3"/>
        <end position="169"/>
    </location>
</feature>
<dbReference type="EMBL" id="UINC01069277">
    <property type="protein sequence ID" value="SVC02523.1"/>
    <property type="molecule type" value="Genomic_DNA"/>
</dbReference>
<gene>
    <name evidence="6" type="ORF">METZ01_LOCUS255377</name>
</gene>
<dbReference type="InterPro" id="IPR001279">
    <property type="entry name" value="Metallo-B-lactamas"/>
</dbReference>
<dbReference type="SMART" id="SM00849">
    <property type="entry name" value="Lactamase_B"/>
    <property type="match status" value="1"/>
</dbReference>
<dbReference type="GO" id="GO:0046872">
    <property type="term" value="F:metal ion binding"/>
    <property type="evidence" value="ECO:0007669"/>
    <property type="project" value="UniProtKB-KW"/>
</dbReference>
<name>A0A382IUH7_9ZZZZ</name>
<dbReference type="SUPFAM" id="SSF56281">
    <property type="entry name" value="Metallo-hydrolase/oxidoreductase"/>
    <property type="match status" value="1"/>
</dbReference>
<comment type="cofactor">
    <cofactor evidence="1">
        <name>Zn(2+)</name>
        <dbReference type="ChEBI" id="CHEBI:29105"/>
    </cofactor>
</comment>
<proteinExistence type="predicted"/>
<protein>
    <recommendedName>
        <fullName evidence="5">Metallo-beta-lactamase domain-containing protein</fullName>
    </recommendedName>
</protein>
<evidence type="ECO:0000256" key="1">
    <source>
        <dbReference type="ARBA" id="ARBA00001947"/>
    </source>
</evidence>
<evidence type="ECO:0000313" key="6">
    <source>
        <dbReference type="EMBL" id="SVC02523.1"/>
    </source>
</evidence>
<dbReference type="PANTHER" id="PTHR46233:SF3">
    <property type="entry name" value="HYDROXYACYLGLUTATHIONE HYDROLASE GLOC"/>
    <property type="match status" value="1"/>
</dbReference>
<evidence type="ECO:0000256" key="4">
    <source>
        <dbReference type="ARBA" id="ARBA00022833"/>
    </source>
</evidence>
<dbReference type="PANTHER" id="PTHR46233">
    <property type="entry name" value="HYDROXYACYLGLUTATHIONE HYDROLASE GLOC"/>
    <property type="match status" value="1"/>
</dbReference>
<accession>A0A382IUH7</accession>
<dbReference type="Gene3D" id="3.60.15.10">
    <property type="entry name" value="Ribonuclease Z/Hydroxyacylglutathione hydrolase-like"/>
    <property type="match status" value="1"/>
</dbReference>